<dbReference type="Proteomes" id="UP000184245">
    <property type="component" value="Unassembled WGS sequence"/>
</dbReference>
<dbReference type="Gene3D" id="3.80.10.10">
    <property type="entry name" value="Ribonuclease Inhibitor"/>
    <property type="match status" value="1"/>
</dbReference>
<dbReference type="STRING" id="1122155.SAMN02745158_02049"/>
<sequence>MEIKGNGEFVYEVTGDGVKVLRCFSFGQYAGIPGEIEGKPVVELAPYAFSEHLDGTIKEKIDAAGPADPLSARQALCGERLREISLPETLERIGRYTFYNCSSLERIQFYSRTRDIGAGAFTGCHRVRTLDFTVCGQDAAGLKELLTELTEVLCVCYHGEEDACLWFPEYYEEGVENTPARILETHVHGTGLHYRNCFFEKEFQFEEYDSLFYLAKAQENPRLAARMAMGRLLYPLRLTPEAGERYIEYLRENAEGVGCFLIEKKELNQLEFLVRNCLPEGQNGREVLRVLTEKAGAEGDAQAGSFLLDFSHTMYPSVRKRFVL</sequence>
<dbReference type="Pfam" id="PF13306">
    <property type="entry name" value="LRR_5"/>
    <property type="match status" value="1"/>
</dbReference>
<dbReference type="RefSeq" id="WP_072851314.1">
    <property type="nucleotide sequence ID" value="NZ_FQVI01000009.1"/>
</dbReference>
<reference evidence="1 2" key="1">
    <citation type="submission" date="2016-11" db="EMBL/GenBank/DDBJ databases">
        <authorList>
            <person name="Jaros S."/>
            <person name="Januszkiewicz K."/>
            <person name="Wedrychowicz H."/>
        </authorList>
    </citation>
    <scope>NUCLEOTIDE SEQUENCE [LARGE SCALE GENOMIC DNA]</scope>
    <source>
        <strain evidence="1 2">DSM 17459</strain>
    </source>
</reference>
<name>A0A1M4XPA1_9CLOT</name>
<dbReference type="InterPro" id="IPR026906">
    <property type="entry name" value="LRR_5"/>
</dbReference>
<dbReference type="AlphaFoldDB" id="A0A1M4XPA1"/>
<dbReference type="InterPro" id="IPR032675">
    <property type="entry name" value="LRR_dom_sf"/>
</dbReference>
<protein>
    <submittedName>
        <fullName evidence="1">Leucine rich repeat-containing protein</fullName>
    </submittedName>
</protein>
<keyword evidence="2" id="KW-1185">Reference proteome</keyword>
<proteinExistence type="predicted"/>
<evidence type="ECO:0000313" key="2">
    <source>
        <dbReference type="Proteomes" id="UP000184245"/>
    </source>
</evidence>
<organism evidence="1 2">
    <name type="scientific">Lactonifactor longoviformis DSM 17459</name>
    <dbReference type="NCBI Taxonomy" id="1122155"/>
    <lineage>
        <taxon>Bacteria</taxon>
        <taxon>Bacillati</taxon>
        <taxon>Bacillota</taxon>
        <taxon>Clostridia</taxon>
        <taxon>Eubacteriales</taxon>
        <taxon>Clostridiaceae</taxon>
        <taxon>Lactonifactor</taxon>
    </lineage>
</organism>
<accession>A0A1M4XPA1</accession>
<dbReference type="OrthoDB" id="1824119at2"/>
<evidence type="ECO:0000313" key="1">
    <source>
        <dbReference type="EMBL" id="SHE95052.1"/>
    </source>
</evidence>
<dbReference type="EMBL" id="FQVI01000009">
    <property type="protein sequence ID" value="SHE95052.1"/>
    <property type="molecule type" value="Genomic_DNA"/>
</dbReference>
<gene>
    <name evidence="1" type="ORF">SAMN02745158_02049</name>
</gene>